<keyword evidence="2" id="KW-1185">Reference proteome</keyword>
<evidence type="ECO:0000313" key="2">
    <source>
        <dbReference type="Proteomes" id="UP000191691"/>
    </source>
</evidence>
<protein>
    <submittedName>
        <fullName evidence="1">Uncharacterized protein</fullName>
    </submittedName>
</protein>
<dbReference type="AlphaFoldDB" id="A0A1V6WRB9"/>
<comment type="caution">
    <text evidence="1">The sequence shown here is derived from an EMBL/GenBank/DDBJ whole genome shotgun (WGS) entry which is preliminary data.</text>
</comment>
<dbReference type="STRING" id="60175.A0A1V6WRB9"/>
<accession>A0A1V6WRB9</accession>
<gene>
    <name evidence="1" type="ORF">PENNAL_c0210G01436</name>
</gene>
<proteinExistence type="predicted"/>
<dbReference type="Proteomes" id="UP000191691">
    <property type="component" value="Unassembled WGS sequence"/>
</dbReference>
<name>A0A1V6WRB9_PENNA</name>
<reference evidence="2" key="1">
    <citation type="journal article" date="2017" name="Nat. Microbiol.">
        <title>Global analysis of biosynthetic gene clusters reveals vast potential of secondary metabolite production in Penicillium species.</title>
        <authorList>
            <person name="Nielsen J.C."/>
            <person name="Grijseels S."/>
            <person name="Prigent S."/>
            <person name="Ji B."/>
            <person name="Dainat J."/>
            <person name="Nielsen K.F."/>
            <person name="Frisvad J.C."/>
            <person name="Workman M."/>
            <person name="Nielsen J."/>
        </authorList>
    </citation>
    <scope>NUCLEOTIDE SEQUENCE [LARGE SCALE GENOMIC DNA]</scope>
    <source>
        <strain evidence="2">IBT 13039</strain>
    </source>
</reference>
<sequence length="286" mass="32408">MSILPGNEQPIATVKNTCWEFYRRIGDKTKASLRRVIHRVFCLNFTALTMNGRVSCPVHPAQLIRSDSRRVRRSGYSIMSNGMNGDCIDEDNYMTTKLIDRFVSSERSANFMNSAPLIPVTRVECEARYLVCLSSPIPMRSQAICPFLMTTGGIDDESVSCAVCRHSNMVKEQPPCGSNSWRPMGDPHCPRLASRVFSVLELQRPRNAGGFVHSPAFWKQRPEGAMNQNTTWHEWCCIALPKRIRTKRALCELYEGTPSFSLLELPYADAIACCLSVPSHYSWHRR</sequence>
<evidence type="ECO:0000313" key="1">
    <source>
        <dbReference type="EMBL" id="OQE65393.1"/>
    </source>
</evidence>
<dbReference type="EMBL" id="MOOB01000210">
    <property type="protein sequence ID" value="OQE65393.1"/>
    <property type="molecule type" value="Genomic_DNA"/>
</dbReference>
<organism evidence="1 2">
    <name type="scientific">Penicillium nalgiovense</name>
    <dbReference type="NCBI Taxonomy" id="60175"/>
    <lineage>
        <taxon>Eukaryota</taxon>
        <taxon>Fungi</taxon>
        <taxon>Dikarya</taxon>
        <taxon>Ascomycota</taxon>
        <taxon>Pezizomycotina</taxon>
        <taxon>Eurotiomycetes</taxon>
        <taxon>Eurotiomycetidae</taxon>
        <taxon>Eurotiales</taxon>
        <taxon>Aspergillaceae</taxon>
        <taxon>Penicillium</taxon>
    </lineage>
</organism>